<dbReference type="Pfam" id="PF08240">
    <property type="entry name" value="ADH_N"/>
    <property type="match status" value="1"/>
</dbReference>
<dbReference type="EMBL" id="CP030840">
    <property type="protein sequence ID" value="AXC13854.1"/>
    <property type="molecule type" value="Genomic_DNA"/>
</dbReference>
<feature type="domain" description="Enoyl reductase (ER)" evidence="7">
    <location>
        <begin position="8"/>
        <end position="335"/>
    </location>
</feature>
<name>A0A2Z5G4U4_9BACT</name>
<keyword evidence="4 6" id="KW-0862">Zinc</keyword>
<evidence type="ECO:0000259" key="7">
    <source>
        <dbReference type="SMART" id="SM00829"/>
    </source>
</evidence>
<dbReference type="InterPro" id="IPR020843">
    <property type="entry name" value="ER"/>
</dbReference>
<keyword evidence="5" id="KW-0560">Oxidoreductase</keyword>
<dbReference type="SUPFAM" id="SSF51735">
    <property type="entry name" value="NAD(P)-binding Rossmann-fold domains"/>
    <property type="match status" value="1"/>
</dbReference>
<evidence type="ECO:0000256" key="1">
    <source>
        <dbReference type="ARBA" id="ARBA00001947"/>
    </source>
</evidence>
<evidence type="ECO:0000256" key="5">
    <source>
        <dbReference type="ARBA" id="ARBA00023002"/>
    </source>
</evidence>
<dbReference type="SMART" id="SM00829">
    <property type="entry name" value="PKS_ER"/>
    <property type="match status" value="1"/>
</dbReference>
<dbReference type="InterPro" id="IPR036291">
    <property type="entry name" value="NAD(P)-bd_dom_sf"/>
</dbReference>
<comment type="similarity">
    <text evidence="2 6">Belongs to the zinc-containing alcohol dehydrogenase family.</text>
</comment>
<evidence type="ECO:0000256" key="3">
    <source>
        <dbReference type="ARBA" id="ARBA00022723"/>
    </source>
</evidence>
<dbReference type="AlphaFoldDB" id="A0A2Z5G4U4"/>
<dbReference type="GO" id="GO:0004022">
    <property type="term" value="F:alcohol dehydrogenase (NAD+) activity"/>
    <property type="evidence" value="ECO:0007669"/>
    <property type="project" value="TreeGrafter"/>
</dbReference>
<keyword evidence="9" id="KW-1185">Reference proteome</keyword>
<dbReference type="KEGG" id="abas:ACPOL_4582"/>
<dbReference type="Gene3D" id="3.40.50.720">
    <property type="entry name" value="NAD(P)-binding Rossmann-like Domain"/>
    <property type="match status" value="1"/>
</dbReference>
<organism evidence="8 9">
    <name type="scientific">Acidisarcina polymorpha</name>
    <dbReference type="NCBI Taxonomy" id="2211140"/>
    <lineage>
        <taxon>Bacteria</taxon>
        <taxon>Pseudomonadati</taxon>
        <taxon>Acidobacteriota</taxon>
        <taxon>Terriglobia</taxon>
        <taxon>Terriglobales</taxon>
        <taxon>Acidobacteriaceae</taxon>
        <taxon>Acidisarcina</taxon>
    </lineage>
</organism>
<dbReference type="PANTHER" id="PTHR42940:SF7">
    <property type="entry name" value="ALCOHOL DEHYDROGENASE-LIKE N-TERMINAL DOMAIN-CONTAINING PROTEIN"/>
    <property type="match status" value="1"/>
</dbReference>
<dbReference type="Proteomes" id="UP000253606">
    <property type="component" value="Chromosome"/>
</dbReference>
<dbReference type="PANTHER" id="PTHR42940">
    <property type="entry name" value="ALCOHOL DEHYDROGENASE 1-RELATED"/>
    <property type="match status" value="1"/>
</dbReference>
<keyword evidence="3 6" id="KW-0479">Metal-binding</keyword>
<dbReference type="Pfam" id="PF00107">
    <property type="entry name" value="ADH_zinc_N"/>
    <property type="match status" value="1"/>
</dbReference>
<evidence type="ECO:0000313" key="8">
    <source>
        <dbReference type="EMBL" id="AXC13854.1"/>
    </source>
</evidence>
<accession>A0A2Z5G4U4</accession>
<dbReference type="InterPro" id="IPR011032">
    <property type="entry name" value="GroES-like_sf"/>
</dbReference>
<reference evidence="8 9" key="1">
    <citation type="journal article" date="2018" name="Front. Microbiol.">
        <title>Hydrolytic Capabilities as a Key to Environmental Success: Chitinolytic and Cellulolytic Acidobacteria From Acidic Sub-arctic Soils and Boreal Peatlands.</title>
        <authorList>
            <person name="Belova S.E."/>
            <person name="Ravin N.V."/>
            <person name="Pankratov T.A."/>
            <person name="Rakitin A.L."/>
            <person name="Ivanova A.A."/>
            <person name="Beletsky A.V."/>
            <person name="Mardanov A.V."/>
            <person name="Sinninghe Damste J.S."/>
            <person name="Dedysh S.N."/>
        </authorList>
    </citation>
    <scope>NUCLEOTIDE SEQUENCE [LARGE SCALE GENOMIC DNA]</scope>
    <source>
        <strain evidence="8 9">SBC82</strain>
    </source>
</reference>
<dbReference type="SUPFAM" id="SSF50129">
    <property type="entry name" value="GroES-like"/>
    <property type="match status" value="1"/>
</dbReference>
<dbReference type="InterPro" id="IPR013154">
    <property type="entry name" value="ADH-like_N"/>
</dbReference>
<evidence type="ECO:0000256" key="6">
    <source>
        <dbReference type="RuleBase" id="RU361277"/>
    </source>
</evidence>
<evidence type="ECO:0000256" key="4">
    <source>
        <dbReference type="ARBA" id="ARBA00022833"/>
    </source>
</evidence>
<evidence type="ECO:0000256" key="2">
    <source>
        <dbReference type="ARBA" id="ARBA00008072"/>
    </source>
</evidence>
<dbReference type="InterPro" id="IPR002328">
    <property type="entry name" value="ADH_Zn_CS"/>
</dbReference>
<protein>
    <submittedName>
        <fullName evidence="8">Alcohol dehydrogenase</fullName>
    </submittedName>
</protein>
<sequence>MKGQWLSAARAPLEWKDLDVPTIGPDEVLIKVHACGVCGSDIHLLEGDFGPFARTPLVPGHEVAGVVNAVGSAVVHLKVNDRVGLGWTQHSCGVCPQCTAGNTSICSRQQVTGIQVNGGYAEYVKATARDVIKIPDNITLEEAAPLMCAGITTYSPLRLLNVRPGQRVVTLGLGGLGHVAVQFAKALGAESIGVARGQDKVELAMNKLGADLAIDSSKTNWVEEVNRLGGANVVLNTANNAQLMGEAVHALAPDGTLVLLAVDPNPLTLPSSGEFIQSRRRLMGSSTGSISDAVEMFELASRRGIRPMIETYPMANAAAVVERVKAGKPRFRAVLST</sequence>
<comment type="cofactor">
    <cofactor evidence="1 6">
        <name>Zn(2+)</name>
        <dbReference type="ChEBI" id="CHEBI:29105"/>
    </cofactor>
</comment>
<evidence type="ECO:0000313" key="9">
    <source>
        <dbReference type="Proteomes" id="UP000253606"/>
    </source>
</evidence>
<gene>
    <name evidence="8" type="ORF">ACPOL_4582</name>
</gene>
<dbReference type="GO" id="GO:0008270">
    <property type="term" value="F:zinc ion binding"/>
    <property type="evidence" value="ECO:0007669"/>
    <property type="project" value="InterPro"/>
</dbReference>
<dbReference type="PROSITE" id="PS00059">
    <property type="entry name" value="ADH_ZINC"/>
    <property type="match status" value="1"/>
</dbReference>
<dbReference type="InterPro" id="IPR013149">
    <property type="entry name" value="ADH-like_C"/>
</dbReference>
<dbReference type="Gene3D" id="3.90.180.10">
    <property type="entry name" value="Medium-chain alcohol dehydrogenases, catalytic domain"/>
    <property type="match status" value="1"/>
</dbReference>
<proteinExistence type="inferred from homology"/>
<dbReference type="GO" id="GO:0005737">
    <property type="term" value="C:cytoplasm"/>
    <property type="evidence" value="ECO:0007669"/>
    <property type="project" value="TreeGrafter"/>
</dbReference>